<dbReference type="Gene3D" id="3.40.390.10">
    <property type="entry name" value="Collagenase (Catalytic Domain)"/>
    <property type="match status" value="1"/>
</dbReference>
<dbReference type="PROSITE" id="PS50092">
    <property type="entry name" value="TSP1"/>
    <property type="match status" value="11"/>
</dbReference>
<evidence type="ECO:0000256" key="11">
    <source>
        <dbReference type="ARBA" id="ARBA00023180"/>
    </source>
</evidence>
<feature type="binding site" evidence="12">
    <location>
        <position position="674"/>
    </location>
    <ligand>
        <name>Ca(2+)</name>
        <dbReference type="ChEBI" id="CHEBI:29108"/>
        <label>1</label>
    </ligand>
</feature>
<evidence type="ECO:0000256" key="2">
    <source>
        <dbReference type="ARBA" id="ARBA00022525"/>
    </source>
</evidence>
<dbReference type="Gene3D" id="2.60.120.830">
    <property type="match status" value="1"/>
</dbReference>
<dbReference type="Pfam" id="PF05986">
    <property type="entry name" value="ADAMTS_spacer1"/>
    <property type="match status" value="1"/>
</dbReference>
<evidence type="ECO:0000256" key="13">
    <source>
        <dbReference type="PIRSR" id="PIRSR613273-3"/>
    </source>
</evidence>
<feature type="disulfide bond" evidence="13">
    <location>
        <begin position="703"/>
        <end position="725"/>
    </location>
</feature>
<feature type="binding site" evidence="12">
    <location>
        <position position="677"/>
    </location>
    <ligand>
        <name>Ca(2+)</name>
        <dbReference type="ChEBI" id="CHEBI:29108"/>
        <label>1</label>
    </ligand>
</feature>
<feature type="disulfide bond" evidence="13">
    <location>
        <begin position="720"/>
        <end position="754"/>
    </location>
</feature>
<comment type="caution">
    <text evidence="17">The sequence shown here is derived from an EMBL/GenBank/DDBJ whole genome shotgun (WGS) entry which is preliminary data.</text>
</comment>
<reference evidence="17" key="1">
    <citation type="submission" date="2021-03" db="EMBL/GenBank/DDBJ databases">
        <title>Chromosome level genome of the anhydrobiotic midge Polypedilum vanderplanki.</title>
        <authorList>
            <person name="Yoshida Y."/>
            <person name="Kikawada T."/>
            <person name="Gusev O."/>
        </authorList>
    </citation>
    <scope>NUCLEOTIDE SEQUENCE</scope>
    <source>
        <strain evidence="17">NIAS01</strain>
        <tissue evidence="17">Whole body or cell culture</tissue>
    </source>
</reference>
<dbReference type="SUPFAM" id="SSF82895">
    <property type="entry name" value="TSP-1 type 1 repeat"/>
    <property type="match status" value="10"/>
</dbReference>
<feature type="domain" description="GON" evidence="16">
    <location>
        <begin position="549"/>
        <end position="614"/>
    </location>
</feature>
<dbReference type="InterPro" id="IPR001590">
    <property type="entry name" value="Peptidase_M12B"/>
</dbReference>
<evidence type="ECO:0000256" key="4">
    <source>
        <dbReference type="ARBA" id="ARBA00022723"/>
    </source>
</evidence>
<dbReference type="InterPro" id="IPR013273">
    <property type="entry name" value="ADAMTS/ADAMTS-like"/>
</dbReference>
<dbReference type="FunFam" id="2.20.100.10:FF:000005">
    <property type="entry name" value="ADAM metallopeptidase with thrombospondin type 1 motif 9"/>
    <property type="match status" value="2"/>
</dbReference>
<keyword evidence="5" id="KW-0732">Signal</keyword>
<keyword evidence="10 13" id="KW-1015">Disulfide bond</keyword>
<keyword evidence="6" id="KW-0677">Repeat</keyword>
<feature type="disulfide bond" evidence="13">
    <location>
        <begin position="628"/>
        <end position="658"/>
    </location>
</feature>
<feature type="binding site" evidence="12">
    <location>
        <position position="622"/>
    </location>
    <ligand>
        <name>Zn(2+)</name>
        <dbReference type="ChEBI" id="CHEBI:29105"/>
        <note>catalytic</note>
    </ligand>
</feature>
<dbReference type="GO" id="GO:0031012">
    <property type="term" value="C:extracellular matrix"/>
    <property type="evidence" value="ECO:0007669"/>
    <property type="project" value="TreeGrafter"/>
</dbReference>
<dbReference type="OrthoDB" id="5855429at2759"/>
<dbReference type="FunFam" id="2.20.100.10:FF:000006">
    <property type="entry name" value="A disintegrin and metalloproteinase with thrombospondin motifs 1"/>
    <property type="match status" value="1"/>
</dbReference>
<evidence type="ECO:0000313" key="17">
    <source>
        <dbReference type="EMBL" id="KAG5682350.1"/>
    </source>
</evidence>
<feature type="binding site" evidence="12">
    <location>
        <position position="677"/>
    </location>
    <ligand>
        <name>Ca(2+)</name>
        <dbReference type="ChEBI" id="CHEBI:29108"/>
        <label>2</label>
    </ligand>
</feature>
<dbReference type="GO" id="GO:0006508">
    <property type="term" value="P:proteolysis"/>
    <property type="evidence" value="ECO:0007669"/>
    <property type="project" value="UniProtKB-KW"/>
</dbReference>
<feature type="domain" description="GON" evidence="16">
    <location>
        <begin position="1662"/>
        <end position="1858"/>
    </location>
</feature>
<dbReference type="InterPro" id="IPR012314">
    <property type="entry name" value="Pept_M12B_GON-ADAMTSs"/>
</dbReference>
<dbReference type="PANTHER" id="PTHR13723">
    <property type="entry name" value="ADAMTS A DISINTEGRIN AND METALLOPROTEASE WITH THROMBOSPONDIN MOTIFS PROTEASE"/>
    <property type="match status" value="1"/>
</dbReference>
<keyword evidence="2" id="KW-0964">Secreted</keyword>
<feature type="disulfide bond" evidence="13">
    <location>
        <begin position="714"/>
        <end position="735"/>
    </location>
</feature>
<dbReference type="EMBL" id="JADBJN010000001">
    <property type="protein sequence ID" value="KAG5682350.1"/>
    <property type="molecule type" value="Genomic_DNA"/>
</dbReference>
<feature type="disulfide bond" evidence="13">
    <location>
        <begin position="783"/>
        <end position="820"/>
    </location>
</feature>
<keyword evidence="11" id="KW-0325">Glycoprotein</keyword>
<dbReference type="InterPro" id="IPR036383">
    <property type="entry name" value="TSP1_rpt_sf"/>
</dbReference>
<evidence type="ECO:0008006" key="19">
    <source>
        <dbReference type="Google" id="ProtNLM"/>
    </source>
</evidence>
<dbReference type="Pfam" id="PF25379">
    <property type="entry name" value="Adt-1"/>
    <property type="match status" value="1"/>
</dbReference>
<evidence type="ECO:0000259" key="15">
    <source>
        <dbReference type="PROSITE" id="PS50215"/>
    </source>
</evidence>
<comment type="caution">
    <text evidence="14">Lacks conserved residue(s) required for the propagation of feature annotation.</text>
</comment>
<dbReference type="InterPro" id="IPR041645">
    <property type="entry name" value="ADAMTS_CR_2"/>
</dbReference>
<protein>
    <recommendedName>
        <fullName evidence="19">GON domain-containing protein</fullName>
    </recommendedName>
</protein>
<evidence type="ECO:0000256" key="3">
    <source>
        <dbReference type="ARBA" id="ARBA00022670"/>
    </source>
</evidence>
<dbReference type="InterPro" id="IPR000884">
    <property type="entry name" value="TSP1_rpt"/>
</dbReference>
<dbReference type="GO" id="GO:0005576">
    <property type="term" value="C:extracellular region"/>
    <property type="evidence" value="ECO:0007669"/>
    <property type="project" value="UniProtKB-SubCell"/>
</dbReference>
<feature type="disulfide bond" evidence="13">
    <location>
        <begin position="748"/>
        <end position="759"/>
    </location>
</feature>
<keyword evidence="4 12" id="KW-0479">Metal-binding</keyword>
<accession>A0A9J6CL81</accession>
<dbReference type="Pfam" id="PF00090">
    <property type="entry name" value="TSP_1"/>
    <property type="match status" value="3"/>
</dbReference>
<dbReference type="GO" id="GO:0030198">
    <property type="term" value="P:extracellular matrix organization"/>
    <property type="evidence" value="ECO:0007669"/>
    <property type="project" value="InterPro"/>
</dbReference>
<dbReference type="InterPro" id="IPR010294">
    <property type="entry name" value="ADAMTS_spacer1"/>
</dbReference>
<gene>
    <name evidence="17" type="ORF">PVAND_011707</name>
</gene>
<keyword evidence="8 12" id="KW-0862">Zinc</keyword>
<feature type="disulfide bond" evidence="13">
    <location>
        <begin position="798"/>
        <end position="810"/>
    </location>
</feature>
<keyword evidence="3" id="KW-0645">Protease</keyword>
<dbReference type="Gene3D" id="3.40.1620.60">
    <property type="match status" value="1"/>
</dbReference>
<feature type="disulfide bond" evidence="13">
    <location>
        <begin position="787"/>
        <end position="825"/>
    </location>
</feature>
<dbReference type="Proteomes" id="UP001107558">
    <property type="component" value="Chromosome 1"/>
</dbReference>
<evidence type="ECO:0000256" key="6">
    <source>
        <dbReference type="ARBA" id="ARBA00022737"/>
    </source>
</evidence>
<dbReference type="InterPro" id="IPR057401">
    <property type="entry name" value="Adt-1/2-like_dom"/>
</dbReference>
<dbReference type="SUPFAM" id="SSF55486">
    <property type="entry name" value="Metalloproteases ('zincins'), catalytic domain"/>
    <property type="match status" value="1"/>
</dbReference>
<evidence type="ECO:0000256" key="5">
    <source>
        <dbReference type="ARBA" id="ARBA00022729"/>
    </source>
</evidence>
<evidence type="ECO:0000256" key="9">
    <source>
        <dbReference type="ARBA" id="ARBA00023049"/>
    </source>
</evidence>
<dbReference type="Pfam" id="PF19030">
    <property type="entry name" value="TSP1_ADAMTS"/>
    <property type="match status" value="8"/>
</dbReference>
<keyword evidence="18" id="KW-1185">Reference proteome</keyword>
<feature type="domain" description="Peptidase M12B" evidence="15">
    <location>
        <begin position="618"/>
        <end position="679"/>
    </location>
</feature>
<evidence type="ECO:0000313" key="18">
    <source>
        <dbReference type="Proteomes" id="UP001107558"/>
    </source>
</evidence>
<dbReference type="GO" id="GO:0004222">
    <property type="term" value="F:metalloendopeptidase activity"/>
    <property type="evidence" value="ECO:0007669"/>
    <property type="project" value="InterPro"/>
</dbReference>
<dbReference type="Pfam" id="PF08685">
    <property type="entry name" value="GON"/>
    <property type="match status" value="3"/>
</dbReference>
<keyword evidence="12" id="KW-0106">Calcium</keyword>
<evidence type="ECO:0000256" key="7">
    <source>
        <dbReference type="ARBA" id="ARBA00022801"/>
    </source>
</evidence>
<evidence type="ECO:0000256" key="14">
    <source>
        <dbReference type="PROSITE-ProRule" id="PRU00276"/>
    </source>
</evidence>
<evidence type="ECO:0000256" key="12">
    <source>
        <dbReference type="PIRSR" id="PIRSR613273-2"/>
    </source>
</evidence>
<comment type="subcellular location">
    <subcellularLocation>
        <location evidence="1">Secreted</location>
    </subcellularLocation>
</comment>
<dbReference type="InterPro" id="IPR024079">
    <property type="entry name" value="MetalloPept_cat_dom_sf"/>
</dbReference>
<dbReference type="Pfam" id="PF17771">
    <property type="entry name" value="ADAMTS_CR_2"/>
    <property type="match status" value="1"/>
</dbReference>
<dbReference type="PROSITE" id="PS51046">
    <property type="entry name" value="GON"/>
    <property type="match status" value="3"/>
</dbReference>
<evidence type="ECO:0000256" key="10">
    <source>
        <dbReference type="ARBA" id="ARBA00023157"/>
    </source>
</evidence>
<sequence length="1931" mass="221788">MACNEVLWSYSEWSPCSRTCGGGKQNRTYMCLSDPVHRRPVNEKYCSHLRREELVRYCNQDVSLCRVGVWRHFSLFRNLWNRSANDRYLLQKNNEIVNPSLCASPQPREIIKSCTMPKCDSVQKASNIDVSASRNRITPRLNEHTTSSVFHFNNVNNNIETTTTPMALKFEWRTGRWGECSVSCGEKGGKKIRTVKCTDPASNYDIVEDNLCDQSQKPVNVTNCNEFRCPQWNWGKWGKCTNECRRERQVVCQDHRGKILIDQCPLEMEPHKSEACCHFRWRAMWKPCSATCGTGVRIKEPICMRLYPKSLDNPHPIKNGTRVDAKLCSHIPRPTYEKTKKICKSKLPCIHAFRWVVGPWLKCSSGCGSGYTTRNVTCTNGHIESPTECTEQRPIKYRQCENKSHCRWRFGKWKNCTCAGYQKRRITCWDGHKNKAATNCPDEEKPPSRQRCNAPPNCSCKSIQHYKRTRTDGEYKINIRGREVEIYCHNMSSDNPNEFITLRKGNHENYFYSIASAQLICQNVKMGRAFMTSPFIMAQLDSIKLVSTGDFFVNLEGTGFRIRPTLMWEANGTNSTIEYQIRLEKPYLKVRARCGGYCGTCRPTQRAEAYISVCKKPLNMPHDDDKKCEKFRGNGTHKQNIMSRMLDHNTHPWSWSNCSRHFATEFLDREQSSCLLDKPHRNMIEKSGNTMLAGEKFSDDEQCQLVFGPGATICSYMPKCNRLWCSQSNQEDHGCRTQHMPWADGTTCGEDKWCQKGECVTRNRSALAPIHGGWGSWSEFGECSRSCGGGVQSAVRKCDNPSPANGGGFCVGQKIQHRSCNTHDCPDDSLDFRAEQCSRFDKNKFNLELLKDAKWLPKYGLPEKDECKLFCRLEETSSYFELAPRVIDGTPCAYNSFDKCINGACIPAGCDNELYSTAEVDMCGVCKGRNETCESYYGNITHYQFREKANYHNNYFVFPVVTIPKGATNIEIIQAGLDDDRNYIALRDDQNNYILNNLHHVEISQKKIYYGGVVLEYNGGKSSFERINSTYAVQLKRELRVEILSFSWPELIEDYVIKFSYTRSDPEKIVLTNHITTNYNDNYAQQQPPKKQYVWQMQDWTDCSNLCQGKQIRKASCVEMNSKVVVLDSYCRSSAKPFDDYRECNVDCRLGWEIFKSECSVNCGDGNRTIKIECVQRYERNDQQSKIVDKHHCPHRHETIMFEPCSMACNEVLWSYSEWSPCSRTCGGGKQNRTYMCLSDPVHRRPVNEKYCSHLRREELVRYCNQDVSCAEWAYGDTSPCSVTCGIGQQTTVIYCKQNNEIVNPSLCASPQPREIIKSCTMPKCDSVQKASNIDVSASRNRITPRLNEHTTSSVFHFNNVNNNIETTTTPMALKFEWRTGRWGECSVSCGEKGGKKIRTVKCTDPASNYDIVEDNLCDQSQKPVNVTNCNEFRCPQWNWGKWGKCTNECRRERQVVCQDHRGKILIDQCPLEMEPHKSEACCHFRWRAMWKPCSATCGTGVRIKEPICMRLYPKSLDNPHPIKNGTRVDAKLCSHIPRPTYEKTKKICKSKLPCIHAFRWVVGPWLKCSSGCGSGYTTRNVTCTNGHIESPTECTEQRPIKYRQCENKSHCRWRFGKWKNCTCAGYQKRRITCWDGHKNKAATNCPDEEKPPSRQRCNAPPNCSCKSIQHYKRTRTDGEYKINIRGREVEIYCHNMSSDNPTEFITLRKGNHENYSLFYSKRATDMSKCENGKGIHDESIHYGTTRFNKVRININTLQIIDDDYQFSHTVGRPQKYATGGDCYSNTGSCPQGDFFVNLEGTGFRIRPTLMWEANGTNSTIEYQIRLEKPYLKVRARCGGYCGTCRPTHRAEAYISVCKKPFCYNKKAEENMKNSAPDFPLLIVKNTSEETISNMTNQKESGSSQETLITPKESELERKVYLINENLKNDE</sequence>
<evidence type="ECO:0000259" key="16">
    <source>
        <dbReference type="PROSITE" id="PS51046"/>
    </source>
</evidence>
<dbReference type="Gene3D" id="2.20.100.10">
    <property type="entry name" value="Thrombospondin type-1 (TSP1) repeat"/>
    <property type="match status" value="8"/>
</dbReference>
<proteinExistence type="predicted"/>
<evidence type="ECO:0000256" key="8">
    <source>
        <dbReference type="ARBA" id="ARBA00022833"/>
    </source>
</evidence>
<dbReference type="InterPro" id="IPR050439">
    <property type="entry name" value="ADAMTS_ADAMTS-like"/>
</dbReference>
<dbReference type="PROSITE" id="PS50215">
    <property type="entry name" value="ADAM_MEPRO"/>
    <property type="match status" value="1"/>
</dbReference>
<dbReference type="GO" id="GO:0008270">
    <property type="term" value="F:zinc ion binding"/>
    <property type="evidence" value="ECO:0007669"/>
    <property type="project" value="InterPro"/>
</dbReference>
<organism evidence="17 18">
    <name type="scientific">Polypedilum vanderplanki</name>
    <name type="common">Sleeping chironomid midge</name>
    <dbReference type="NCBI Taxonomy" id="319348"/>
    <lineage>
        <taxon>Eukaryota</taxon>
        <taxon>Metazoa</taxon>
        <taxon>Ecdysozoa</taxon>
        <taxon>Arthropoda</taxon>
        <taxon>Hexapoda</taxon>
        <taxon>Insecta</taxon>
        <taxon>Pterygota</taxon>
        <taxon>Neoptera</taxon>
        <taxon>Endopterygota</taxon>
        <taxon>Diptera</taxon>
        <taxon>Nematocera</taxon>
        <taxon>Chironomoidea</taxon>
        <taxon>Chironomidae</taxon>
        <taxon>Chironominae</taxon>
        <taxon>Polypedilum</taxon>
        <taxon>Polypedilum</taxon>
    </lineage>
</organism>
<dbReference type="PANTHER" id="PTHR13723:SF278">
    <property type="entry name" value="ADAM METALLOPEPTIDASE WITH THROMBOSPONDIN TYPE 1 MOTIF A, ISOFORM B"/>
    <property type="match status" value="1"/>
</dbReference>
<evidence type="ECO:0000256" key="1">
    <source>
        <dbReference type="ARBA" id="ARBA00004613"/>
    </source>
</evidence>
<feature type="domain" description="GON" evidence="16">
    <location>
        <begin position="456"/>
        <end position="510"/>
    </location>
</feature>
<keyword evidence="9" id="KW-0482">Metalloprotease</keyword>
<name>A0A9J6CL81_POLVA</name>
<comment type="cofactor">
    <cofactor evidence="12">
        <name>Zn(2+)</name>
        <dbReference type="ChEBI" id="CHEBI:29105"/>
    </cofactor>
    <text evidence="12">Binds 1 zinc ion per subunit.</text>
</comment>
<dbReference type="PRINTS" id="PR01857">
    <property type="entry name" value="ADAMTSFAMILY"/>
</dbReference>
<keyword evidence="7" id="KW-0378">Hydrolase</keyword>
<dbReference type="SMART" id="SM00209">
    <property type="entry name" value="TSP1"/>
    <property type="match status" value="12"/>
</dbReference>